<accession>A0A931NFD2</accession>
<feature type="domain" description="Radical SAM core" evidence="3">
    <location>
        <begin position="8"/>
        <end position="243"/>
    </location>
</feature>
<dbReference type="Pfam" id="PF06969">
    <property type="entry name" value="HemN_C"/>
    <property type="match status" value="1"/>
</dbReference>
<dbReference type="GO" id="GO:0046872">
    <property type="term" value="F:metal ion binding"/>
    <property type="evidence" value="ECO:0007669"/>
    <property type="project" value="UniProtKB-UniRule"/>
</dbReference>
<dbReference type="Gene3D" id="3.30.750.200">
    <property type="match status" value="1"/>
</dbReference>
<dbReference type="InterPro" id="IPR004559">
    <property type="entry name" value="HemW-like"/>
</dbReference>
<keyword evidence="2" id="KW-0479">Metal-binding</keyword>
<evidence type="ECO:0000313" key="5">
    <source>
        <dbReference type="Proteomes" id="UP000620139"/>
    </source>
</evidence>
<sequence>MRPGLIQLSSLPPLALYVHLPWCLRKCPYCDFNSHERQQGVDEETASRYLAALRADLEAALPLVWGRPIVSVFIGGGTPSLFSPRQVEQLLSNLRALLPFESGAEITLEANPGTFERGRFRDYRTAGVTRLSIGVQSFSDAHLKALGRVHDGDQARRAVAEAAECFETFNLDLMYALPGQTVQELQADLGTALAFAPPHLSVYHLTIEPNTRFALNPPTVPDDDTASDMLDCIRDRAVSSGMERYEVSAYARPGHRCAHNLNYWRFGDYLGIGAGAHSKLSFPHRILRQVRWREPRTYMEQATQGAAVSNEHEVGRADLPFEFALNALRLAQGVPLSLFMERTGLPLSAIRNAMNQGVSRGLLVAEAAQICATAQGFDFLSDTQALFLPA</sequence>
<dbReference type="PANTHER" id="PTHR13932:SF5">
    <property type="entry name" value="RADICAL S-ADENOSYL METHIONINE DOMAIN-CONTAINING PROTEIN 1, MITOCHONDRIAL"/>
    <property type="match status" value="1"/>
</dbReference>
<evidence type="ECO:0000256" key="2">
    <source>
        <dbReference type="RuleBase" id="RU364116"/>
    </source>
</evidence>
<keyword evidence="2" id="KW-0963">Cytoplasm</keyword>
<dbReference type="GO" id="GO:0006779">
    <property type="term" value="P:porphyrin-containing compound biosynthetic process"/>
    <property type="evidence" value="ECO:0007669"/>
    <property type="project" value="InterPro"/>
</dbReference>
<dbReference type="NCBIfam" id="TIGR00539">
    <property type="entry name" value="hemN_rel"/>
    <property type="match status" value="1"/>
</dbReference>
<dbReference type="GO" id="GO:0051539">
    <property type="term" value="F:4 iron, 4 sulfur cluster binding"/>
    <property type="evidence" value="ECO:0007669"/>
    <property type="project" value="UniProtKB-UniRule"/>
</dbReference>
<organism evidence="4 5">
    <name type="scientific">Inhella gelatinilytica</name>
    <dbReference type="NCBI Taxonomy" id="2795030"/>
    <lineage>
        <taxon>Bacteria</taxon>
        <taxon>Pseudomonadati</taxon>
        <taxon>Pseudomonadota</taxon>
        <taxon>Betaproteobacteria</taxon>
        <taxon>Burkholderiales</taxon>
        <taxon>Sphaerotilaceae</taxon>
        <taxon>Inhella</taxon>
    </lineage>
</organism>
<gene>
    <name evidence="4" type="ORF">I7X43_11230</name>
</gene>
<dbReference type="GO" id="GO:0004109">
    <property type="term" value="F:coproporphyrinogen oxidase activity"/>
    <property type="evidence" value="ECO:0007669"/>
    <property type="project" value="InterPro"/>
</dbReference>
<dbReference type="PROSITE" id="PS51918">
    <property type="entry name" value="RADICAL_SAM"/>
    <property type="match status" value="1"/>
</dbReference>
<comment type="similarity">
    <text evidence="1">Belongs to the anaerobic coproporphyrinogen-III oxidase family. HemW subfamily.</text>
</comment>
<dbReference type="CDD" id="cd01335">
    <property type="entry name" value="Radical_SAM"/>
    <property type="match status" value="1"/>
</dbReference>
<dbReference type="PANTHER" id="PTHR13932">
    <property type="entry name" value="COPROPORPHYRINIGEN III OXIDASE"/>
    <property type="match status" value="1"/>
</dbReference>
<dbReference type="AlphaFoldDB" id="A0A931NFD2"/>
<keyword evidence="2" id="KW-0408">Iron</keyword>
<dbReference type="Pfam" id="PF04055">
    <property type="entry name" value="Radical_SAM"/>
    <property type="match status" value="1"/>
</dbReference>
<dbReference type="SFLD" id="SFLDG01065">
    <property type="entry name" value="anaerobic_coproporphyrinogen-I"/>
    <property type="match status" value="1"/>
</dbReference>
<dbReference type="EMBL" id="JAEDAL010000005">
    <property type="protein sequence ID" value="MBH9553416.1"/>
    <property type="molecule type" value="Genomic_DNA"/>
</dbReference>
<dbReference type="SMART" id="SM00729">
    <property type="entry name" value="Elp3"/>
    <property type="match status" value="1"/>
</dbReference>
<keyword evidence="5" id="KW-1185">Reference proteome</keyword>
<keyword evidence="2" id="KW-0143">Chaperone</keyword>
<dbReference type="SFLD" id="SFLDF00288">
    <property type="entry name" value="HemN-like__clustered_with_nucl"/>
    <property type="match status" value="1"/>
</dbReference>
<dbReference type="InterPro" id="IPR006638">
    <property type="entry name" value="Elp3/MiaA/NifB-like_rSAM"/>
</dbReference>
<protein>
    <recommendedName>
        <fullName evidence="2">Heme chaperone HemW</fullName>
    </recommendedName>
</protein>
<dbReference type="SFLD" id="SFLDG01082">
    <property type="entry name" value="B12-binding_domain_containing"/>
    <property type="match status" value="1"/>
</dbReference>
<dbReference type="InterPro" id="IPR010723">
    <property type="entry name" value="HemN_C"/>
</dbReference>
<dbReference type="SFLD" id="SFLDS00029">
    <property type="entry name" value="Radical_SAM"/>
    <property type="match status" value="1"/>
</dbReference>
<dbReference type="InterPro" id="IPR034505">
    <property type="entry name" value="Coproporphyrinogen-III_oxidase"/>
</dbReference>
<evidence type="ECO:0000256" key="1">
    <source>
        <dbReference type="ARBA" id="ARBA00006100"/>
    </source>
</evidence>
<name>A0A931NFD2_9BURK</name>
<evidence type="ECO:0000259" key="3">
    <source>
        <dbReference type="PROSITE" id="PS51918"/>
    </source>
</evidence>
<keyword evidence="2" id="KW-0004">4Fe-4S</keyword>
<dbReference type="RefSeq" id="WP_198101168.1">
    <property type="nucleotide sequence ID" value="NZ_JAEDAL010000005.1"/>
</dbReference>
<proteinExistence type="inferred from homology"/>
<dbReference type="InterPro" id="IPR007197">
    <property type="entry name" value="rSAM"/>
</dbReference>
<dbReference type="Proteomes" id="UP000620139">
    <property type="component" value="Unassembled WGS sequence"/>
</dbReference>
<keyword evidence="2" id="KW-0411">Iron-sulfur</keyword>
<dbReference type="SFLD" id="SFLDF00562">
    <property type="entry name" value="HemN-like__clustered_with_heat"/>
    <property type="match status" value="1"/>
</dbReference>
<dbReference type="SUPFAM" id="SSF102114">
    <property type="entry name" value="Radical SAM enzymes"/>
    <property type="match status" value="1"/>
</dbReference>
<comment type="function">
    <text evidence="2">Probably acts as a heme chaperone, transferring heme to an unknown acceptor. Binds one molecule of heme per monomer, possibly covalently. Binds 1 [4Fe-4S] cluster. The cluster is coordinated with 3 cysteines and an exchangeable S-adenosyl-L-methionine.</text>
</comment>
<keyword evidence="2" id="KW-0349">Heme</keyword>
<evidence type="ECO:0000313" key="4">
    <source>
        <dbReference type="EMBL" id="MBH9553416.1"/>
    </source>
</evidence>
<dbReference type="GO" id="GO:0005737">
    <property type="term" value="C:cytoplasm"/>
    <property type="evidence" value="ECO:0007669"/>
    <property type="project" value="UniProtKB-SubCell"/>
</dbReference>
<reference evidence="4" key="1">
    <citation type="submission" date="2020-12" db="EMBL/GenBank/DDBJ databases">
        <title>The genome sequence of Inhella sp. 4Y17.</title>
        <authorList>
            <person name="Liu Y."/>
        </authorList>
    </citation>
    <scope>NUCLEOTIDE SEQUENCE</scope>
    <source>
        <strain evidence="4">4Y10</strain>
    </source>
</reference>
<keyword evidence="2" id="KW-0949">S-adenosyl-L-methionine</keyword>
<dbReference type="InterPro" id="IPR058240">
    <property type="entry name" value="rSAM_sf"/>
</dbReference>
<comment type="caution">
    <text evidence="4">The sequence shown here is derived from an EMBL/GenBank/DDBJ whole genome shotgun (WGS) entry which is preliminary data.</text>
</comment>
<comment type="subcellular location">
    <subcellularLocation>
        <location evidence="2">Cytoplasm</location>
    </subcellularLocation>
</comment>